<comment type="caution">
    <text evidence="2">The sequence shown here is derived from an EMBL/GenBank/DDBJ whole genome shotgun (WGS) entry which is preliminary data.</text>
</comment>
<proteinExistence type="predicted"/>
<evidence type="ECO:0000313" key="2">
    <source>
        <dbReference type="EMBL" id="CAG4965547.1"/>
    </source>
</evidence>
<dbReference type="AlphaFoldDB" id="A0A8S3WKJ1"/>
<feature type="region of interest" description="Disordered" evidence="1">
    <location>
        <begin position="238"/>
        <end position="260"/>
    </location>
</feature>
<accession>A0A8S3WKJ1</accession>
<feature type="compositionally biased region" description="Basic residues" evidence="1">
    <location>
        <begin position="241"/>
        <end position="251"/>
    </location>
</feature>
<evidence type="ECO:0000256" key="1">
    <source>
        <dbReference type="SAM" id="MobiDB-lite"/>
    </source>
</evidence>
<dbReference type="OrthoDB" id="10072016at2759"/>
<keyword evidence="3" id="KW-1185">Reference proteome</keyword>
<dbReference type="EMBL" id="CAJQZP010000518">
    <property type="protein sequence ID" value="CAG4965547.1"/>
    <property type="molecule type" value="Genomic_DNA"/>
</dbReference>
<reference evidence="2" key="1">
    <citation type="submission" date="2021-04" db="EMBL/GenBank/DDBJ databases">
        <authorList>
            <person name="Tunstrom K."/>
        </authorList>
    </citation>
    <scope>NUCLEOTIDE SEQUENCE</scope>
</reference>
<protein>
    <submittedName>
        <fullName evidence="2">(apollo) hypothetical protein</fullName>
    </submittedName>
</protein>
<name>A0A8S3WKJ1_PARAO</name>
<gene>
    <name evidence="2" type="ORF">PAPOLLO_LOCUS7420</name>
</gene>
<evidence type="ECO:0000313" key="3">
    <source>
        <dbReference type="Proteomes" id="UP000691718"/>
    </source>
</evidence>
<dbReference type="Proteomes" id="UP000691718">
    <property type="component" value="Unassembled WGS sequence"/>
</dbReference>
<sequence length="433" mass="48888">MGNTHNIDSALLEYLKTTRQSKPLTSNRNRKVVVEPGKSVTVDDIQNRTKDTKKRPAKNKSALIKSKNSVNENDTIDDMIGNNDEYNLSTHTTDNQALPTFTEIDILDEKNGTLLSQITPTLCEINASSGTIMKPKNHDSCKENTNLLKTEKQKPKIVSCVTIPSTKRTSNIIYQSDYDKENIEARQTIAKQNDFYFYTEKSRNISTKAEKIKKTKTSNVKLRPKERIRKDFKVSKEKNMKGLKKKMKRRDSKSSNSDIDMSIHSDSDICGIVSDQDEPGSPVDAYDSNLSIGSENIVATITKTGPNLCLNEPLVPVTVDHFSEPGPSTSSTREEVSVEYKIGEYVLVRYFFTKKVDYYVGIILDKPKNGKLKVSFLRKVGKNDNSKFIKVKSPDIEVIDCKNIVKTAELLAINDAETDFVLADDDDYIYFDY</sequence>
<organism evidence="2 3">
    <name type="scientific">Parnassius apollo</name>
    <name type="common">Apollo butterfly</name>
    <name type="synonym">Papilio apollo</name>
    <dbReference type="NCBI Taxonomy" id="110799"/>
    <lineage>
        <taxon>Eukaryota</taxon>
        <taxon>Metazoa</taxon>
        <taxon>Ecdysozoa</taxon>
        <taxon>Arthropoda</taxon>
        <taxon>Hexapoda</taxon>
        <taxon>Insecta</taxon>
        <taxon>Pterygota</taxon>
        <taxon>Neoptera</taxon>
        <taxon>Endopterygota</taxon>
        <taxon>Lepidoptera</taxon>
        <taxon>Glossata</taxon>
        <taxon>Ditrysia</taxon>
        <taxon>Papilionoidea</taxon>
        <taxon>Papilionidae</taxon>
        <taxon>Parnassiinae</taxon>
        <taxon>Parnassini</taxon>
        <taxon>Parnassius</taxon>
        <taxon>Parnassius</taxon>
    </lineage>
</organism>